<dbReference type="Proteomes" id="UP000254467">
    <property type="component" value="Unassembled WGS sequence"/>
</dbReference>
<dbReference type="Pfam" id="PF03807">
    <property type="entry name" value="F420_oxidored"/>
    <property type="match status" value="1"/>
</dbReference>
<dbReference type="SUPFAM" id="SSF51735">
    <property type="entry name" value="NAD(P)-binding Rossmann-fold domains"/>
    <property type="match status" value="1"/>
</dbReference>
<evidence type="ECO:0000256" key="1">
    <source>
        <dbReference type="ARBA" id="ARBA00023002"/>
    </source>
</evidence>
<protein>
    <submittedName>
        <fullName evidence="3">Putative F420-dependent NADP oxidoreductase</fullName>
    </submittedName>
</protein>
<evidence type="ECO:0000313" key="4">
    <source>
        <dbReference type="Proteomes" id="UP000254467"/>
    </source>
</evidence>
<reference evidence="3 4" key="1">
    <citation type="submission" date="2018-06" db="EMBL/GenBank/DDBJ databases">
        <authorList>
            <consortium name="Pathogen Informatics"/>
            <person name="Doyle S."/>
        </authorList>
    </citation>
    <scope>NUCLEOTIDE SEQUENCE [LARGE SCALE GENOMIC DNA]</scope>
    <source>
        <strain evidence="3 4">NCTC11862</strain>
    </source>
</reference>
<dbReference type="InterPro" id="IPR036291">
    <property type="entry name" value="NAD(P)-bd_dom_sf"/>
</dbReference>
<gene>
    <name evidence="3" type="ORF">NCTC11862_00895</name>
</gene>
<feature type="domain" description="Pyrroline-5-carboxylate reductase catalytic N-terminal" evidence="2">
    <location>
        <begin position="10"/>
        <end position="98"/>
    </location>
</feature>
<keyword evidence="4" id="KW-1185">Reference proteome</keyword>
<organism evidence="3 4">
    <name type="scientific">Corynebacterium pilosum</name>
    <dbReference type="NCBI Taxonomy" id="35756"/>
    <lineage>
        <taxon>Bacteria</taxon>
        <taxon>Bacillati</taxon>
        <taxon>Actinomycetota</taxon>
        <taxon>Actinomycetes</taxon>
        <taxon>Mycobacteriales</taxon>
        <taxon>Corynebacteriaceae</taxon>
        <taxon>Corynebacterium</taxon>
    </lineage>
</organism>
<dbReference type="InterPro" id="IPR051267">
    <property type="entry name" value="STEAP_metalloreductase"/>
</dbReference>
<dbReference type="OrthoDB" id="1523398at2"/>
<name>A0A376CLD6_9CORY</name>
<proteinExistence type="predicted"/>
<dbReference type="RefSeq" id="WP_018581218.1">
    <property type="nucleotide sequence ID" value="NZ_LDYD01000002.1"/>
</dbReference>
<sequence length="219" mass="23560">MTKTPPQITTVGILGAGKVGTAIGRLATNAGYTTLIATAKPKEEIQMLTEFMVPGARAVDTHEIATADLVVVSIPLRKYQELDPDLLDGKVVIDTMNYWAPTDGTIDAFEDPELSSSEIVAKHLAQSTVVRTLNHIGYHDMDEDHRPAGAPDRRALAVAADDEEAKQLVMNFIDTVGFDPVDAGTLNDARAMANGTEIFNGSHNSRELTHLLQLAKAQA</sequence>
<dbReference type="PANTHER" id="PTHR14239">
    <property type="entry name" value="DUDULIN-RELATED"/>
    <property type="match status" value="1"/>
</dbReference>
<dbReference type="AlphaFoldDB" id="A0A376CLD6"/>
<evidence type="ECO:0000259" key="2">
    <source>
        <dbReference type="Pfam" id="PF03807"/>
    </source>
</evidence>
<dbReference type="Gene3D" id="3.40.50.720">
    <property type="entry name" value="NAD(P)-binding Rossmann-like Domain"/>
    <property type="match status" value="1"/>
</dbReference>
<evidence type="ECO:0000313" key="3">
    <source>
        <dbReference type="EMBL" id="STC69115.1"/>
    </source>
</evidence>
<dbReference type="EMBL" id="UFXQ01000001">
    <property type="protein sequence ID" value="STC69115.1"/>
    <property type="molecule type" value="Genomic_DNA"/>
</dbReference>
<keyword evidence="1" id="KW-0560">Oxidoreductase</keyword>
<dbReference type="STRING" id="35756.GCA_001044155_00408"/>
<dbReference type="InterPro" id="IPR028939">
    <property type="entry name" value="P5C_Rdtase_cat_N"/>
</dbReference>
<dbReference type="GO" id="GO:0016491">
    <property type="term" value="F:oxidoreductase activity"/>
    <property type="evidence" value="ECO:0007669"/>
    <property type="project" value="UniProtKB-KW"/>
</dbReference>
<accession>A0A376CLD6</accession>